<organism evidence="6">
    <name type="scientific">freshwater metagenome</name>
    <dbReference type="NCBI Taxonomy" id="449393"/>
    <lineage>
        <taxon>unclassified sequences</taxon>
        <taxon>metagenomes</taxon>
        <taxon>ecological metagenomes</taxon>
    </lineage>
</organism>
<dbReference type="GO" id="GO:0005975">
    <property type="term" value="P:carbohydrate metabolic process"/>
    <property type="evidence" value="ECO:0007669"/>
    <property type="project" value="InterPro"/>
</dbReference>
<dbReference type="InterPro" id="IPR011330">
    <property type="entry name" value="Glyco_hydro/deAcase_b/a-brl"/>
</dbReference>
<gene>
    <name evidence="6" type="ORF">UFOPK3708_00435</name>
</gene>
<dbReference type="GO" id="GO:0019213">
    <property type="term" value="F:deacetylase activity"/>
    <property type="evidence" value="ECO:0007669"/>
    <property type="project" value="TreeGrafter"/>
</dbReference>
<protein>
    <submittedName>
        <fullName evidence="6">Unannotated protein</fullName>
    </submittedName>
</protein>
<sequence length="295" mass="32203">MEHGRRNLLVSSTSGDKPILIVSADDFGLTERVSDGIIDAHQRGVVSSTSIIAVAPAFASAAERLRDVPTLGVGAHFTAVGEDPPLLSAREIPTLVDKNGNFWKNWKSFLPRAAAGRIDFDDLRREFAAQLEAITSSGLVVDHFDTHQHIHMWPAVSDVLLELGDANDVHAIRVMRSDARGPIGITVRRLARRLEVQLRERHWAWTHAATGLDGAGSMGLTEMVAAVGRLASSGASSAELASHPGLPDDPDRVRYRWNYMWDVEYDALCSETIRVAIDELGFRLGTFADLPRAGL</sequence>
<evidence type="ECO:0000256" key="5">
    <source>
        <dbReference type="ARBA" id="ARBA00023277"/>
    </source>
</evidence>
<evidence type="ECO:0000256" key="3">
    <source>
        <dbReference type="ARBA" id="ARBA00022801"/>
    </source>
</evidence>
<dbReference type="Pfam" id="PF04794">
    <property type="entry name" value="YdjC"/>
    <property type="match status" value="1"/>
</dbReference>
<keyword evidence="3" id="KW-0378">Hydrolase</keyword>
<dbReference type="InterPro" id="IPR006879">
    <property type="entry name" value="YdjC-like"/>
</dbReference>
<keyword evidence="2" id="KW-0479">Metal-binding</keyword>
<reference evidence="6" key="1">
    <citation type="submission" date="2020-05" db="EMBL/GenBank/DDBJ databases">
        <authorList>
            <person name="Chiriac C."/>
            <person name="Salcher M."/>
            <person name="Ghai R."/>
            <person name="Kavagutti S V."/>
        </authorList>
    </citation>
    <scope>NUCLEOTIDE SEQUENCE</scope>
</reference>
<dbReference type="PANTHER" id="PTHR31609">
    <property type="entry name" value="YDJC DEACETYLASE FAMILY MEMBER"/>
    <property type="match status" value="1"/>
</dbReference>
<evidence type="ECO:0000313" key="6">
    <source>
        <dbReference type="EMBL" id="CAB4924118.1"/>
    </source>
</evidence>
<dbReference type="EMBL" id="CAFBNA010000014">
    <property type="protein sequence ID" value="CAB4924118.1"/>
    <property type="molecule type" value="Genomic_DNA"/>
</dbReference>
<dbReference type="PANTHER" id="PTHR31609:SF1">
    <property type="entry name" value="CARBOHYDRATE DEACETYLASE"/>
    <property type="match status" value="1"/>
</dbReference>
<dbReference type="GO" id="GO:0046872">
    <property type="term" value="F:metal ion binding"/>
    <property type="evidence" value="ECO:0007669"/>
    <property type="project" value="UniProtKB-KW"/>
</dbReference>
<dbReference type="SUPFAM" id="SSF88713">
    <property type="entry name" value="Glycoside hydrolase/deacetylase"/>
    <property type="match status" value="1"/>
</dbReference>
<dbReference type="AlphaFoldDB" id="A0A6J7I018"/>
<name>A0A6J7I018_9ZZZZ</name>
<keyword evidence="5" id="KW-0119">Carbohydrate metabolism</keyword>
<dbReference type="GO" id="GO:0016787">
    <property type="term" value="F:hydrolase activity"/>
    <property type="evidence" value="ECO:0007669"/>
    <property type="project" value="UniProtKB-KW"/>
</dbReference>
<dbReference type="Gene3D" id="3.20.20.370">
    <property type="entry name" value="Glycoside hydrolase/deacetylase"/>
    <property type="match status" value="1"/>
</dbReference>
<keyword evidence="4" id="KW-0460">Magnesium</keyword>
<proteinExistence type="predicted"/>
<evidence type="ECO:0000256" key="4">
    <source>
        <dbReference type="ARBA" id="ARBA00022842"/>
    </source>
</evidence>
<evidence type="ECO:0000256" key="1">
    <source>
        <dbReference type="ARBA" id="ARBA00001946"/>
    </source>
</evidence>
<accession>A0A6J7I018</accession>
<evidence type="ECO:0000256" key="2">
    <source>
        <dbReference type="ARBA" id="ARBA00022723"/>
    </source>
</evidence>
<comment type="cofactor">
    <cofactor evidence="1">
        <name>Mg(2+)</name>
        <dbReference type="ChEBI" id="CHEBI:18420"/>
    </cofactor>
</comment>